<organism evidence="2 3">
    <name type="scientific">Sorangium cellulosum</name>
    <name type="common">Polyangium cellulosum</name>
    <dbReference type="NCBI Taxonomy" id="56"/>
    <lineage>
        <taxon>Bacteria</taxon>
        <taxon>Pseudomonadati</taxon>
        <taxon>Myxococcota</taxon>
        <taxon>Polyangia</taxon>
        <taxon>Polyangiales</taxon>
        <taxon>Polyangiaceae</taxon>
        <taxon>Sorangium</taxon>
    </lineage>
</organism>
<evidence type="ECO:0000259" key="1">
    <source>
        <dbReference type="PROSITE" id="PS50093"/>
    </source>
</evidence>
<dbReference type="Gene3D" id="2.60.40.10">
    <property type="entry name" value="Immunoglobulins"/>
    <property type="match status" value="1"/>
</dbReference>
<dbReference type="Pfam" id="PF07995">
    <property type="entry name" value="GSDH"/>
    <property type="match status" value="2"/>
</dbReference>
<dbReference type="InterPro" id="IPR031768">
    <property type="entry name" value="CBM60_xylan-bd"/>
</dbReference>
<dbReference type="Pfam" id="PF00801">
    <property type="entry name" value="PKD"/>
    <property type="match status" value="1"/>
</dbReference>
<sequence length="942" mass="98565">MEEFYNMRQSSIFGAGRWNVALFAPAALAIVACGAACSSPVEVPEDVGAVQQAAALELPAGFQEEIFASGRVEPTAVRFAPDGRVFVAEKSGLIWSYTSVDDPSAPVRVADLRASVHNFWDRGLLGLAVHPRFPAVPHLYVSYALDAFADGTVPRWGTGGATPSTADPCPSPPGSTADGCVVYGRISRIVIDTATLAGTEQPLLSGNWCQQYPSHSTGDLAFGRDGYLYASAGDGASFTFADFGQEGSPVNPCDDPPDGIGGPNSGVDAEGGALRSQDLLSASDPISYDGSVLRIDVSGSGVAVPPDNPLASNGVPGDDFIIAMGLRNPFRIAARPGTDEVWIADVGWNVWEELNRIESPTSSVKNFGWPCFEGTGEQGGYASRALCQRLYAGDYPSILSLQEPYYTYPHWDDVVEGDGCGTGSSSVTGVAFNTSAAFPEAYDGALFFADSSRRCVWTLFAGAGGHPDPSRRAVFVKKTSGRVVDLQMGPDGKLYYVDFDGGNIYRVAYFAGNTPPEARLTASPTSGPAPLTVHLDASGSSDAEDGGALSFAWDLDGDGAFDDATGPTTTATFTTPGRHVVAVRVSDSHGAERVASAAVVTDNSPPVPVIDAPAPGSSWSVNQSVAFSGHALDPEDGELPPEQLSWSLILHHCMTLDDCHEHPITTFEGVASGSFVAPDHDYPTYLELRLTATDLSPAPAALSATTRLELRPETVDLTFATEPPGLGLTVGSESRGAPFTKTVVDGSVVSVSAPRTQVVGGVTYTFASWSDGGDAAHTIVASPSTRAFTARYVDHTCTDGARNGGETGVDCGGGCPPCPCAGATYEAESMFHSTGRALAGGWNISSNGYISAQHDFSAGNAAITVVARGSQALGVWPIMAVSVGGAEIGRVNVTTTSYSAYRFTWPASAGRQEIRVRFTNDLNILLQDRNLYVDRVQITCGG</sequence>
<dbReference type="Gene3D" id="2.60.60.40">
    <property type="match status" value="1"/>
</dbReference>
<dbReference type="InterPro" id="IPR011041">
    <property type="entry name" value="Quinoprot_gluc/sorb_DH_b-prop"/>
</dbReference>
<dbReference type="PROSITE" id="PS50093">
    <property type="entry name" value="PKD"/>
    <property type="match status" value="1"/>
</dbReference>
<dbReference type="SUPFAM" id="SSF50952">
    <property type="entry name" value="Soluble quinoprotein glucose dehydrogenase"/>
    <property type="match status" value="1"/>
</dbReference>
<feature type="domain" description="PKD" evidence="1">
    <location>
        <begin position="516"/>
        <end position="599"/>
    </location>
</feature>
<dbReference type="AlphaFoldDB" id="A0A2L0ETK1"/>
<gene>
    <name evidence="2" type="ORF">SOCE26_040710</name>
</gene>
<dbReference type="SMART" id="SM00089">
    <property type="entry name" value="PKD"/>
    <property type="match status" value="1"/>
</dbReference>
<dbReference type="InterPro" id="IPR012938">
    <property type="entry name" value="Glc/Sorbosone_DH"/>
</dbReference>
<dbReference type="InterPro" id="IPR035986">
    <property type="entry name" value="PKD_dom_sf"/>
</dbReference>
<dbReference type="Proteomes" id="UP000238348">
    <property type="component" value="Chromosome"/>
</dbReference>
<dbReference type="Pfam" id="PF16841">
    <property type="entry name" value="CBM60"/>
    <property type="match status" value="1"/>
</dbReference>
<reference evidence="2 3" key="1">
    <citation type="submission" date="2015-09" db="EMBL/GenBank/DDBJ databases">
        <title>Sorangium comparison.</title>
        <authorList>
            <person name="Zaburannyi N."/>
            <person name="Bunk B."/>
            <person name="Overmann J."/>
            <person name="Mueller R."/>
        </authorList>
    </citation>
    <scope>NUCLEOTIDE SEQUENCE [LARGE SCALE GENOMIC DNA]</scope>
    <source>
        <strain evidence="2 3">So ce26</strain>
    </source>
</reference>
<dbReference type="SUPFAM" id="SSF49299">
    <property type="entry name" value="PKD domain"/>
    <property type="match status" value="1"/>
</dbReference>
<dbReference type="PANTHER" id="PTHR19328">
    <property type="entry name" value="HEDGEHOG-INTERACTING PROTEIN"/>
    <property type="match status" value="1"/>
</dbReference>
<dbReference type="InterPro" id="IPR011042">
    <property type="entry name" value="6-blade_b-propeller_TolB-like"/>
</dbReference>
<protein>
    <recommendedName>
        <fullName evidence="1">PKD domain-containing protein</fullName>
    </recommendedName>
</protein>
<dbReference type="InterPro" id="IPR000601">
    <property type="entry name" value="PKD_dom"/>
</dbReference>
<evidence type="ECO:0000313" key="2">
    <source>
        <dbReference type="EMBL" id="AUX42638.1"/>
    </source>
</evidence>
<dbReference type="PANTHER" id="PTHR19328:SF13">
    <property type="entry name" value="HIPL1 PROTEIN"/>
    <property type="match status" value="1"/>
</dbReference>
<proteinExistence type="predicted"/>
<dbReference type="Gene3D" id="2.120.10.30">
    <property type="entry name" value="TolB, C-terminal domain"/>
    <property type="match status" value="1"/>
</dbReference>
<dbReference type="InterPro" id="IPR013783">
    <property type="entry name" value="Ig-like_fold"/>
</dbReference>
<dbReference type="EMBL" id="CP012673">
    <property type="protein sequence ID" value="AUX42638.1"/>
    <property type="molecule type" value="Genomic_DNA"/>
</dbReference>
<name>A0A2L0ETK1_SORCE</name>
<accession>A0A2L0ETK1</accession>
<dbReference type="InterPro" id="IPR022409">
    <property type="entry name" value="PKD/Chitinase_dom"/>
</dbReference>
<evidence type="ECO:0000313" key="3">
    <source>
        <dbReference type="Proteomes" id="UP000238348"/>
    </source>
</evidence>